<accession>A0A834IU15</accession>
<dbReference type="AlphaFoldDB" id="A0A834IU15"/>
<evidence type="ECO:0000313" key="3">
    <source>
        <dbReference type="Proteomes" id="UP000625711"/>
    </source>
</evidence>
<feature type="region of interest" description="Disordered" evidence="1">
    <location>
        <begin position="34"/>
        <end position="65"/>
    </location>
</feature>
<reference evidence="2" key="1">
    <citation type="submission" date="2020-08" db="EMBL/GenBank/DDBJ databases">
        <title>Genome sequencing and assembly of the red palm weevil Rhynchophorus ferrugineus.</title>
        <authorList>
            <person name="Dias G.B."/>
            <person name="Bergman C.M."/>
            <person name="Manee M."/>
        </authorList>
    </citation>
    <scope>NUCLEOTIDE SEQUENCE</scope>
    <source>
        <strain evidence="2">AA-2017</strain>
        <tissue evidence="2">Whole larva</tissue>
    </source>
</reference>
<name>A0A834IU15_RHYFE</name>
<evidence type="ECO:0000256" key="1">
    <source>
        <dbReference type="SAM" id="MobiDB-lite"/>
    </source>
</evidence>
<evidence type="ECO:0000313" key="2">
    <source>
        <dbReference type="EMBL" id="KAF7287087.1"/>
    </source>
</evidence>
<dbReference type="EMBL" id="JAACXV010000016">
    <property type="protein sequence ID" value="KAF7287087.1"/>
    <property type="molecule type" value="Genomic_DNA"/>
</dbReference>
<proteinExistence type="predicted"/>
<protein>
    <submittedName>
        <fullName evidence="2">Uncharacterized protein</fullName>
    </submittedName>
</protein>
<gene>
    <name evidence="2" type="ORF">GWI33_002468</name>
</gene>
<comment type="caution">
    <text evidence="2">The sequence shown here is derived from an EMBL/GenBank/DDBJ whole genome shotgun (WGS) entry which is preliminary data.</text>
</comment>
<sequence>MKQRSAAAVAESLKQLDSDISCLLSESWKMLNRRREERENKGTPQFRPPNRGGVSSPSSSSSPLAVDRPVIFLGDPRRFRTLETDRHRALFSNYITATVPYVILLSNK</sequence>
<keyword evidence="3" id="KW-1185">Reference proteome</keyword>
<dbReference type="Proteomes" id="UP000625711">
    <property type="component" value="Unassembled WGS sequence"/>
</dbReference>
<organism evidence="2 3">
    <name type="scientific">Rhynchophorus ferrugineus</name>
    <name type="common">Red palm weevil</name>
    <name type="synonym">Curculio ferrugineus</name>
    <dbReference type="NCBI Taxonomy" id="354439"/>
    <lineage>
        <taxon>Eukaryota</taxon>
        <taxon>Metazoa</taxon>
        <taxon>Ecdysozoa</taxon>
        <taxon>Arthropoda</taxon>
        <taxon>Hexapoda</taxon>
        <taxon>Insecta</taxon>
        <taxon>Pterygota</taxon>
        <taxon>Neoptera</taxon>
        <taxon>Endopterygota</taxon>
        <taxon>Coleoptera</taxon>
        <taxon>Polyphaga</taxon>
        <taxon>Cucujiformia</taxon>
        <taxon>Curculionidae</taxon>
        <taxon>Dryophthorinae</taxon>
        <taxon>Rhynchophorus</taxon>
    </lineage>
</organism>